<protein>
    <recommendedName>
        <fullName evidence="2">Helix-hairpin-helix DNA-binding motif class 1 domain-containing protein</fullName>
    </recommendedName>
</protein>
<dbReference type="PANTHER" id="PTHR21180:SF32">
    <property type="entry name" value="ENDONUCLEASE_EXONUCLEASE_PHOSPHATASE FAMILY DOMAIN-CONTAINING PROTEIN 1"/>
    <property type="match status" value="1"/>
</dbReference>
<evidence type="ECO:0000256" key="1">
    <source>
        <dbReference type="SAM" id="Phobius"/>
    </source>
</evidence>
<dbReference type="HOGENOM" id="CLU_052011_1_1_11"/>
<dbReference type="InterPro" id="IPR010994">
    <property type="entry name" value="RuvA_2-like"/>
</dbReference>
<dbReference type="EMBL" id="CP006365">
    <property type="protein sequence ID" value="AGU15605.1"/>
    <property type="molecule type" value="Genomic_DNA"/>
</dbReference>
<dbReference type="STRING" id="1348662.CARG_07425"/>
<dbReference type="GO" id="GO:0006281">
    <property type="term" value="P:DNA repair"/>
    <property type="evidence" value="ECO:0007669"/>
    <property type="project" value="InterPro"/>
</dbReference>
<dbReference type="InterPro" id="IPR019554">
    <property type="entry name" value="Soluble_ligand-bd"/>
</dbReference>
<evidence type="ECO:0000313" key="3">
    <source>
        <dbReference type="EMBL" id="AGU15605.1"/>
    </source>
</evidence>
<sequence>MLDRIRPYVQPTGEEDLLFLQRPVRRRLRVGWRAAVGAALLLLVLVGWTWWRVHAWGEPVEVGSTESVAFVEGSGGGAEGEPGGELVVSVAGAVVHPGVIRVPAGSRVADVVEQAGLLPEADAVGLNLARKVADEEHIIVPTAGGQGAADGPPDSTSVGGAVVDSRISINTASVEELTGLPGVGIKTAEVIVSHRSEHGSFQSLEALMDVKGIGPSKFEALKDSIRL</sequence>
<dbReference type="InterPro" id="IPR051675">
    <property type="entry name" value="Endo/Exo/Phosphatase_dom_1"/>
</dbReference>
<dbReference type="InterPro" id="IPR004509">
    <property type="entry name" value="Competence_ComEA_HhH"/>
</dbReference>
<organism evidence="3 4">
    <name type="scientific">Corynebacterium argentoratense DSM 44202</name>
    <dbReference type="NCBI Taxonomy" id="1348662"/>
    <lineage>
        <taxon>Bacteria</taxon>
        <taxon>Bacillati</taxon>
        <taxon>Actinomycetota</taxon>
        <taxon>Actinomycetes</taxon>
        <taxon>Mycobacteriales</taxon>
        <taxon>Corynebacteriaceae</taxon>
        <taxon>Corynebacterium</taxon>
    </lineage>
</organism>
<keyword evidence="1" id="KW-0812">Transmembrane</keyword>
<dbReference type="OrthoDB" id="9758724at2"/>
<feature type="transmembrane region" description="Helical" evidence="1">
    <location>
        <begin position="30"/>
        <end position="51"/>
    </location>
</feature>
<dbReference type="SUPFAM" id="SSF47781">
    <property type="entry name" value="RuvA domain 2-like"/>
    <property type="match status" value="1"/>
</dbReference>
<dbReference type="eggNOG" id="COG1555">
    <property type="taxonomic scope" value="Bacteria"/>
</dbReference>
<keyword evidence="1" id="KW-1133">Transmembrane helix</keyword>
<dbReference type="SMART" id="SM00278">
    <property type="entry name" value="HhH1"/>
    <property type="match status" value="2"/>
</dbReference>
<dbReference type="GeneID" id="78250239"/>
<dbReference type="GO" id="GO:0015628">
    <property type="term" value="P:protein secretion by the type II secretion system"/>
    <property type="evidence" value="ECO:0007669"/>
    <property type="project" value="TreeGrafter"/>
</dbReference>
<reference evidence="3 4" key="1">
    <citation type="journal article" date="2013" name="Genome Announc.">
        <title>Whole-Genome Sequence of the Clinical Strain Corynebacterium argentoratense DSM 44202, Isolated from a Human Throat Specimen.</title>
        <authorList>
            <person name="Bomholt C."/>
            <person name="Glaub A."/>
            <person name="Gravermann K."/>
            <person name="Albersmeier A."/>
            <person name="Brinkrolf K."/>
            <person name="Ruckert C."/>
            <person name="Tauch A."/>
        </authorList>
    </citation>
    <scope>NUCLEOTIDE SEQUENCE [LARGE SCALE GENOMIC DNA]</scope>
    <source>
        <strain evidence="3">DSM 44202</strain>
    </source>
</reference>
<dbReference type="Pfam" id="PF12836">
    <property type="entry name" value="HHH_3"/>
    <property type="match status" value="1"/>
</dbReference>
<gene>
    <name evidence="3" type="ORF">CARG_07425</name>
</gene>
<keyword evidence="1" id="KW-0472">Membrane</keyword>
<dbReference type="Gene3D" id="1.10.150.280">
    <property type="entry name" value="AF1531-like domain"/>
    <property type="match status" value="1"/>
</dbReference>
<dbReference type="KEGG" id="caz:CARG_07425"/>
<dbReference type="GO" id="GO:0003677">
    <property type="term" value="F:DNA binding"/>
    <property type="evidence" value="ECO:0007669"/>
    <property type="project" value="InterPro"/>
</dbReference>
<evidence type="ECO:0000259" key="2">
    <source>
        <dbReference type="SMART" id="SM00278"/>
    </source>
</evidence>
<dbReference type="Proteomes" id="UP000016943">
    <property type="component" value="Chromosome"/>
</dbReference>
<dbReference type="InterPro" id="IPR003583">
    <property type="entry name" value="Hlx-hairpin-Hlx_DNA-bd_motif"/>
</dbReference>
<name>U3GVR8_9CORY</name>
<dbReference type="RefSeq" id="WP_021011996.1">
    <property type="nucleotide sequence ID" value="NC_022198.1"/>
</dbReference>
<accession>U3GVR8</accession>
<feature type="domain" description="Helix-hairpin-helix DNA-binding motif class 1" evidence="2">
    <location>
        <begin position="205"/>
        <end position="224"/>
    </location>
</feature>
<proteinExistence type="predicted"/>
<feature type="domain" description="Helix-hairpin-helix DNA-binding motif class 1" evidence="2">
    <location>
        <begin position="175"/>
        <end position="194"/>
    </location>
</feature>
<dbReference type="AlphaFoldDB" id="U3GVR8"/>
<dbReference type="PANTHER" id="PTHR21180">
    <property type="entry name" value="ENDONUCLEASE/EXONUCLEASE/PHOSPHATASE FAMILY DOMAIN-CONTAINING PROTEIN 1"/>
    <property type="match status" value="1"/>
</dbReference>
<dbReference type="Pfam" id="PF10531">
    <property type="entry name" value="SLBB"/>
    <property type="match status" value="1"/>
</dbReference>
<dbReference type="NCBIfam" id="TIGR00426">
    <property type="entry name" value="competence protein ComEA helix-hairpin-helix repeat region"/>
    <property type="match status" value="1"/>
</dbReference>
<keyword evidence="4" id="KW-1185">Reference proteome</keyword>
<dbReference type="GO" id="GO:0015627">
    <property type="term" value="C:type II protein secretion system complex"/>
    <property type="evidence" value="ECO:0007669"/>
    <property type="project" value="TreeGrafter"/>
</dbReference>
<evidence type="ECO:0000313" key="4">
    <source>
        <dbReference type="Proteomes" id="UP000016943"/>
    </source>
</evidence>
<dbReference type="PATRIC" id="fig|1348662.3.peg.1467"/>